<keyword evidence="2" id="KW-0813">Transport</keyword>
<comment type="caution">
    <text evidence="7">The sequence shown here is derived from an EMBL/GenBank/DDBJ whole genome shotgun (WGS) entry which is preliminary data.</text>
</comment>
<evidence type="ECO:0000256" key="1">
    <source>
        <dbReference type="ARBA" id="ARBA00005417"/>
    </source>
</evidence>
<reference evidence="7 8" key="1">
    <citation type="submission" date="2019-03" db="EMBL/GenBank/DDBJ databases">
        <title>Genomic Encyclopedia of Type Strains, Phase IV (KMG-IV): sequencing the most valuable type-strain genomes for metagenomic binning, comparative biology and taxonomic classification.</title>
        <authorList>
            <person name="Goeker M."/>
        </authorList>
    </citation>
    <scope>NUCLEOTIDE SEQUENCE [LARGE SCALE GENOMIC DNA]</scope>
    <source>
        <strain evidence="7 8">DSM 19580</strain>
    </source>
</reference>
<dbReference type="GO" id="GO:0015658">
    <property type="term" value="F:branched-chain amino acid transmembrane transporter activity"/>
    <property type="evidence" value="ECO:0007669"/>
    <property type="project" value="TreeGrafter"/>
</dbReference>
<dbReference type="SUPFAM" id="SSF52540">
    <property type="entry name" value="P-loop containing nucleoside triphosphate hydrolases"/>
    <property type="match status" value="1"/>
</dbReference>
<sequence>MLRLQSVNQFYGPKHTLRDISLTLPRGECTCLLGRNGVGKTTLINCIMGHVPVTSGSMTWQLDGGLQENLLSHPVERRAALGIGYVPKGRQIFSQLSVDENLRVALMAGRNKTHQVPPMVYELFPQMYSMRQERAGNLTESQQQQLAIARALVLKPELLILDEPLSGFQPGAVQELSRNIRQMQHDFGLTLLLVEQQLSLVPKSGDRFCLLEAGRNVAQGSLDQLDDNLIQTYLAG</sequence>
<keyword evidence="5" id="KW-0029">Amino-acid transport</keyword>
<evidence type="ECO:0000256" key="4">
    <source>
        <dbReference type="ARBA" id="ARBA00022840"/>
    </source>
</evidence>
<dbReference type="InterPro" id="IPR052156">
    <property type="entry name" value="BCAA_Transport_ATP-bd_LivF"/>
</dbReference>
<dbReference type="Proteomes" id="UP000295719">
    <property type="component" value="Unassembled WGS sequence"/>
</dbReference>
<keyword evidence="8" id="KW-1185">Reference proteome</keyword>
<dbReference type="AlphaFoldDB" id="A0A4R3YZ41"/>
<evidence type="ECO:0000313" key="7">
    <source>
        <dbReference type="EMBL" id="TCV98051.1"/>
    </source>
</evidence>
<evidence type="ECO:0000256" key="2">
    <source>
        <dbReference type="ARBA" id="ARBA00022448"/>
    </source>
</evidence>
<proteinExistence type="inferred from homology"/>
<evidence type="ECO:0000259" key="6">
    <source>
        <dbReference type="PROSITE" id="PS50893"/>
    </source>
</evidence>
<dbReference type="EMBL" id="SMCR01000003">
    <property type="protein sequence ID" value="TCV98051.1"/>
    <property type="molecule type" value="Genomic_DNA"/>
</dbReference>
<dbReference type="OrthoDB" id="9776369at2"/>
<keyword evidence="4 7" id="KW-0067">ATP-binding</keyword>
<name>A0A4R3YZ41_9GAMM</name>
<dbReference type="InterPro" id="IPR003593">
    <property type="entry name" value="AAA+_ATPase"/>
</dbReference>
<dbReference type="PANTHER" id="PTHR43820">
    <property type="entry name" value="HIGH-AFFINITY BRANCHED-CHAIN AMINO ACID TRANSPORT ATP-BINDING PROTEIN LIVF"/>
    <property type="match status" value="1"/>
</dbReference>
<dbReference type="PANTHER" id="PTHR43820:SF5">
    <property type="entry name" value="HIGH-AFFINITY BRANCHED-CHAIN AMINO ACID TRANSPORT ATP-BINDING PROTEIN"/>
    <property type="match status" value="1"/>
</dbReference>
<dbReference type="RefSeq" id="WP_131864819.1">
    <property type="nucleotide sequence ID" value="NZ_SMCR01000003.1"/>
</dbReference>
<gene>
    <name evidence="7" type="ORF">EDC52_103135</name>
</gene>
<accession>A0A4R3YZ41</accession>
<dbReference type="Pfam" id="PF00005">
    <property type="entry name" value="ABC_tran"/>
    <property type="match status" value="1"/>
</dbReference>
<evidence type="ECO:0000256" key="5">
    <source>
        <dbReference type="ARBA" id="ARBA00022970"/>
    </source>
</evidence>
<dbReference type="Gene3D" id="3.40.50.300">
    <property type="entry name" value="P-loop containing nucleotide triphosphate hydrolases"/>
    <property type="match status" value="1"/>
</dbReference>
<feature type="domain" description="ABC transporter" evidence="6">
    <location>
        <begin position="2"/>
        <end position="236"/>
    </location>
</feature>
<dbReference type="CDD" id="cd03224">
    <property type="entry name" value="ABC_TM1139_LivF_branched"/>
    <property type="match status" value="1"/>
</dbReference>
<dbReference type="GO" id="GO:0016887">
    <property type="term" value="F:ATP hydrolysis activity"/>
    <property type="evidence" value="ECO:0007669"/>
    <property type="project" value="InterPro"/>
</dbReference>
<comment type="similarity">
    <text evidence="1">Belongs to the ABC transporter superfamily.</text>
</comment>
<dbReference type="SMART" id="SM00382">
    <property type="entry name" value="AAA"/>
    <property type="match status" value="1"/>
</dbReference>
<dbReference type="GO" id="GO:0015807">
    <property type="term" value="P:L-amino acid transport"/>
    <property type="evidence" value="ECO:0007669"/>
    <property type="project" value="TreeGrafter"/>
</dbReference>
<keyword evidence="3" id="KW-0547">Nucleotide-binding</keyword>
<protein>
    <submittedName>
        <fullName evidence="7">Amino acid/amide ABC transporter ATP-binding protein 2 (HAAT family)</fullName>
    </submittedName>
</protein>
<organism evidence="7 8">
    <name type="scientific">Biostraticola tofi</name>
    <dbReference type="NCBI Taxonomy" id="466109"/>
    <lineage>
        <taxon>Bacteria</taxon>
        <taxon>Pseudomonadati</taxon>
        <taxon>Pseudomonadota</taxon>
        <taxon>Gammaproteobacteria</taxon>
        <taxon>Enterobacterales</taxon>
        <taxon>Bruguierivoracaceae</taxon>
        <taxon>Biostraticola</taxon>
    </lineage>
</organism>
<evidence type="ECO:0000313" key="8">
    <source>
        <dbReference type="Proteomes" id="UP000295719"/>
    </source>
</evidence>
<dbReference type="InterPro" id="IPR003439">
    <property type="entry name" value="ABC_transporter-like_ATP-bd"/>
</dbReference>
<dbReference type="GO" id="GO:0005524">
    <property type="term" value="F:ATP binding"/>
    <property type="evidence" value="ECO:0007669"/>
    <property type="project" value="UniProtKB-KW"/>
</dbReference>
<dbReference type="InterPro" id="IPR027417">
    <property type="entry name" value="P-loop_NTPase"/>
</dbReference>
<dbReference type="PROSITE" id="PS50893">
    <property type="entry name" value="ABC_TRANSPORTER_2"/>
    <property type="match status" value="1"/>
</dbReference>
<evidence type="ECO:0000256" key="3">
    <source>
        <dbReference type="ARBA" id="ARBA00022741"/>
    </source>
</evidence>